<keyword evidence="11" id="KW-1185">Reference proteome</keyword>
<feature type="transmembrane region" description="Helical" evidence="7">
    <location>
        <begin position="516"/>
        <end position="536"/>
    </location>
</feature>
<evidence type="ECO:0000256" key="1">
    <source>
        <dbReference type="ARBA" id="ARBA00004651"/>
    </source>
</evidence>
<feature type="transmembrane region" description="Helical" evidence="7">
    <location>
        <begin position="674"/>
        <end position="698"/>
    </location>
</feature>
<evidence type="ECO:0000256" key="6">
    <source>
        <dbReference type="SAM" id="MobiDB-lite"/>
    </source>
</evidence>
<evidence type="ECO:0000256" key="2">
    <source>
        <dbReference type="ARBA" id="ARBA00022475"/>
    </source>
</evidence>
<feature type="transmembrane region" description="Helical" evidence="7">
    <location>
        <begin position="155"/>
        <end position="179"/>
    </location>
</feature>
<evidence type="ECO:0000256" key="4">
    <source>
        <dbReference type="ARBA" id="ARBA00022989"/>
    </source>
</evidence>
<dbReference type="PANTHER" id="PTHR43478:SF1">
    <property type="entry name" value="NA+_H+ ANTIPORTER NHAC-LIKE C-TERMINAL DOMAIN-CONTAINING PROTEIN"/>
    <property type="match status" value="1"/>
</dbReference>
<dbReference type="Pfam" id="PF03553">
    <property type="entry name" value="Na_H_antiporter"/>
    <property type="match status" value="2"/>
</dbReference>
<feature type="transmembrane region" description="Helical" evidence="7">
    <location>
        <begin position="237"/>
        <end position="258"/>
    </location>
</feature>
<evidence type="ECO:0000313" key="11">
    <source>
        <dbReference type="Proteomes" id="UP000271241"/>
    </source>
</evidence>
<name>A0A4P9XTK3_9FUNG</name>
<keyword evidence="4 7" id="KW-1133">Transmembrane helix</keyword>
<feature type="domain" description="Na+/H+ antiporter NhaC-like C-terminal" evidence="9">
    <location>
        <begin position="478"/>
        <end position="696"/>
    </location>
</feature>
<evidence type="ECO:0000256" key="8">
    <source>
        <dbReference type="SAM" id="SignalP"/>
    </source>
</evidence>
<accession>A0A4P9XTK3</accession>
<evidence type="ECO:0000256" key="5">
    <source>
        <dbReference type="ARBA" id="ARBA00023136"/>
    </source>
</evidence>
<protein>
    <submittedName>
        <fullName evidence="10">Na+/H+ antiporter family-domain-containing protein</fullName>
    </submittedName>
</protein>
<evidence type="ECO:0000256" key="3">
    <source>
        <dbReference type="ARBA" id="ARBA00022692"/>
    </source>
</evidence>
<dbReference type="OrthoDB" id="5593520at2759"/>
<evidence type="ECO:0000259" key="9">
    <source>
        <dbReference type="Pfam" id="PF03553"/>
    </source>
</evidence>
<evidence type="ECO:0000256" key="7">
    <source>
        <dbReference type="SAM" id="Phobius"/>
    </source>
</evidence>
<feature type="region of interest" description="Disordered" evidence="6">
    <location>
        <begin position="422"/>
        <end position="453"/>
    </location>
</feature>
<dbReference type="Proteomes" id="UP000271241">
    <property type="component" value="Unassembled WGS sequence"/>
</dbReference>
<reference evidence="11" key="1">
    <citation type="journal article" date="2018" name="Nat. Microbiol.">
        <title>Leveraging single-cell genomics to expand the fungal tree of life.</title>
        <authorList>
            <person name="Ahrendt S.R."/>
            <person name="Quandt C.A."/>
            <person name="Ciobanu D."/>
            <person name="Clum A."/>
            <person name="Salamov A."/>
            <person name="Andreopoulos B."/>
            <person name="Cheng J.F."/>
            <person name="Woyke T."/>
            <person name="Pelin A."/>
            <person name="Henrissat B."/>
            <person name="Reynolds N.K."/>
            <person name="Benny G.L."/>
            <person name="Smith M.E."/>
            <person name="James T.Y."/>
            <person name="Grigoriev I.V."/>
        </authorList>
    </citation>
    <scope>NUCLEOTIDE SEQUENCE [LARGE SCALE GENOMIC DNA]</scope>
    <source>
        <strain evidence="11">RSA 1356</strain>
    </source>
</reference>
<feature type="domain" description="Na+/H+ antiporter NhaC-like C-terminal" evidence="9">
    <location>
        <begin position="290"/>
        <end position="367"/>
    </location>
</feature>
<feature type="chain" id="PRO_5020569458" evidence="8">
    <location>
        <begin position="20"/>
        <end position="758"/>
    </location>
</feature>
<organism evidence="10 11">
    <name type="scientific">Thamnocephalis sphaerospora</name>
    <dbReference type="NCBI Taxonomy" id="78915"/>
    <lineage>
        <taxon>Eukaryota</taxon>
        <taxon>Fungi</taxon>
        <taxon>Fungi incertae sedis</taxon>
        <taxon>Zoopagomycota</taxon>
        <taxon>Zoopagomycotina</taxon>
        <taxon>Zoopagomycetes</taxon>
        <taxon>Zoopagales</taxon>
        <taxon>Sigmoideomycetaceae</taxon>
        <taxon>Thamnocephalis</taxon>
    </lineage>
</organism>
<feature type="transmembrane region" description="Helical" evidence="7">
    <location>
        <begin position="466"/>
        <end position="486"/>
    </location>
</feature>
<feature type="signal peptide" evidence="8">
    <location>
        <begin position="1"/>
        <end position="19"/>
    </location>
</feature>
<feature type="transmembrane region" description="Helical" evidence="7">
    <location>
        <begin position="556"/>
        <end position="574"/>
    </location>
</feature>
<dbReference type="PANTHER" id="PTHR43478">
    <property type="entry name" value="NA+/H+ ANTIPORTER-RELATED"/>
    <property type="match status" value="1"/>
</dbReference>
<feature type="transmembrane region" description="Helical" evidence="7">
    <location>
        <begin position="704"/>
        <end position="725"/>
    </location>
</feature>
<dbReference type="EMBL" id="KZ992571">
    <property type="protein sequence ID" value="RKP08770.1"/>
    <property type="molecule type" value="Genomic_DNA"/>
</dbReference>
<feature type="transmembrane region" description="Helical" evidence="7">
    <location>
        <begin position="594"/>
        <end position="625"/>
    </location>
</feature>
<feature type="region of interest" description="Disordered" evidence="6">
    <location>
        <begin position="360"/>
        <end position="379"/>
    </location>
</feature>
<proteinExistence type="predicted"/>
<keyword evidence="8" id="KW-0732">Signal</keyword>
<dbReference type="InterPro" id="IPR018461">
    <property type="entry name" value="Na/H_Antiport_NhaC-like_C"/>
</dbReference>
<dbReference type="AlphaFoldDB" id="A0A4P9XTK3"/>
<dbReference type="STRING" id="78915.A0A4P9XTK3"/>
<keyword evidence="2" id="KW-1003">Cell membrane</keyword>
<feature type="transmembrane region" description="Helical" evidence="7">
    <location>
        <begin position="319"/>
        <end position="344"/>
    </location>
</feature>
<evidence type="ECO:0000313" key="10">
    <source>
        <dbReference type="EMBL" id="RKP08770.1"/>
    </source>
</evidence>
<dbReference type="GO" id="GO:0005886">
    <property type="term" value="C:plasma membrane"/>
    <property type="evidence" value="ECO:0007669"/>
    <property type="project" value="UniProtKB-SubCell"/>
</dbReference>
<keyword evidence="5 7" id="KW-0472">Membrane</keyword>
<keyword evidence="3 7" id="KW-0812">Transmembrane</keyword>
<sequence>MHWFIKSVILLATTCIVLGVQVSATTDTVAASPWETDIGASTGLPHKAKVTAPAVVLVGGEVVLKMALTWPANKAYNGTKIPYRVVDHNDGSVVLAHGLFNSSTQADELASEVNLPPFVLPGSGAFSLSVHLGSDSHSAAAANLLIVITLITKQVLMALFCGVFLSATLVNFYNPFVGFLRAVDHYMVLALSDPDHDKVLLFTWFLAGLIALVQRSGGAEGLAVLVTKWATTRWRGLWVTFAMGMLIFFDGFASCLIVGTNMVQVTDTLHISREKLAFFVHATSSPPASLAPVSSWIGYEVGLIADELRKLGSTADPFMLFLSTIVSRFYPIFMIILLVVLNLLKRDFGPMLHAERRAFREGKVTPEASSKKKSKPISRGIIDSDSNVVKMHKMTLRQRVMGIFRRRSQSTRDCAQMCEIRTEDTESGENGASMHSEKAPLNVPTEASEAPTEDVIRPVDGKPRRWFNAVIPITLNVLLIVVGIFATGYHAALKMQQAGQDVSLDVNTVVSNGDSYGALIYASLFTSIVSITMYKAQRILAVKDSLSYWVVGVKEVFEPVLILILAWSIGLALSELRTAHFIVSVLHGSLDPRLLSTLIFLTSCVISFVTGTSWGTMAILFPLAIPLAAALRPNSEAMLVEAVSSILAGATFGDQCSPISDTSVMSALASKCPLAAHITTQLPYALLVAFASVAAGYLPVGYGLYSSSVGILVGTLFIFAFVHVFGSTVELAEGEIDASFVQRVRLLVAASVDACKRK</sequence>
<gene>
    <name evidence="10" type="ORF">THASP1DRAFT_23301</name>
</gene>
<feature type="transmembrane region" description="Helical" evidence="7">
    <location>
        <begin position="199"/>
        <end position="217"/>
    </location>
</feature>
<comment type="subcellular location">
    <subcellularLocation>
        <location evidence="1">Cell membrane</location>
        <topology evidence="1">Multi-pass membrane protein</topology>
    </subcellularLocation>
</comment>